<organism evidence="7 8">
    <name type="scientific">Anaeramoeba flamelloides</name>
    <dbReference type="NCBI Taxonomy" id="1746091"/>
    <lineage>
        <taxon>Eukaryota</taxon>
        <taxon>Metamonada</taxon>
        <taxon>Anaeramoebidae</taxon>
        <taxon>Anaeramoeba</taxon>
    </lineage>
</organism>
<evidence type="ECO:0000256" key="1">
    <source>
        <dbReference type="ARBA" id="ARBA00022723"/>
    </source>
</evidence>
<dbReference type="Proteomes" id="UP001146793">
    <property type="component" value="Unassembled WGS sequence"/>
</dbReference>
<name>A0AAV7YX85_9EUKA</name>
<proteinExistence type="predicted"/>
<evidence type="ECO:0000313" key="7">
    <source>
        <dbReference type="EMBL" id="KAJ3433402.1"/>
    </source>
</evidence>
<dbReference type="Pfam" id="PF01753">
    <property type="entry name" value="zf-MYND"/>
    <property type="match status" value="1"/>
</dbReference>
<feature type="compositionally biased region" description="Basic residues" evidence="5">
    <location>
        <begin position="309"/>
        <end position="320"/>
    </location>
</feature>
<dbReference type="InterPro" id="IPR002893">
    <property type="entry name" value="Znf_MYND"/>
</dbReference>
<dbReference type="SUPFAM" id="SSF144232">
    <property type="entry name" value="HIT/MYND zinc finger-like"/>
    <property type="match status" value="1"/>
</dbReference>
<feature type="region of interest" description="Disordered" evidence="5">
    <location>
        <begin position="281"/>
        <end position="378"/>
    </location>
</feature>
<feature type="domain" description="MYND-type" evidence="6">
    <location>
        <begin position="469"/>
        <end position="514"/>
    </location>
</feature>
<dbReference type="AlphaFoldDB" id="A0AAV7YX85"/>
<evidence type="ECO:0000313" key="8">
    <source>
        <dbReference type="Proteomes" id="UP001146793"/>
    </source>
</evidence>
<accession>A0AAV7YX85</accession>
<feature type="compositionally biased region" description="Basic and acidic residues" evidence="5">
    <location>
        <begin position="323"/>
        <end position="345"/>
    </location>
</feature>
<keyword evidence="2 4" id="KW-0863">Zinc-finger</keyword>
<keyword evidence="3" id="KW-0862">Zinc</keyword>
<dbReference type="EMBL" id="JANTQA010000047">
    <property type="protein sequence ID" value="KAJ3433402.1"/>
    <property type="molecule type" value="Genomic_DNA"/>
</dbReference>
<feature type="compositionally biased region" description="Acidic residues" evidence="5">
    <location>
        <begin position="288"/>
        <end position="300"/>
    </location>
</feature>
<protein>
    <recommendedName>
        <fullName evidence="6">MYND-type domain-containing protein</fullName>
    </recommendedName>
</protein>
<feature type="compositionally biased region" description="Acidic residues" evidence="5">
    <location>
        <begin position="346"/>
        <end position="356"/>
    </location>
</feature>
<evidence type="ECO:0000256" key="5">
    <source>
        <dbReference type="SAM" id="MobiDB-lite"/>
    </source>
</evidence>
<reference evidence="7" key="1">
    <citation type="submission" date="2022-08" db="EMBL/GenBank/DDBJ databases">
        <title>Novel sulphate-reducing endosymbionts in the free-living metamonad Anaeramoeba.</title>
        <authorList>
            <person name="Jerlstrom-Hultqvist J."/>
            <person name="Cepicka I."/>
            <person name="Gallot-Lavallee L."/>
            <person name="Salas-Leiva D."/>
            <person name="Curtis B.A."/>
            <person name="Zahonova K."/>
            <person name="Pipaliya S."/>
            <person name="Dacks J."/>
            <person name="Roger A.J."/>
        </authorList>
    </citation>
    <scope>NUCLEOTIDE SEQUENCE</scope>
    <source>
        <strain evidence="7">Busselton2</strain>
    </source>
</reference>
<keyword evidence="1" id="KW-0479">Metal-binding</keyword>
<dbReference type="GO" id="GO:0008270">
    <property type="term" value="F:zinc ion binding"/>
    <property type="evidence" value="ECO:0007669"/>
    <property type="project" value="UniProtKB-KW"/>
</dbReference>
<dbReference type="PROSITE" id="PS50865">
    <property type="entry name" value="ZF_MYND_2"/>
    <property type="match status" value="1"/>
</dbReference>
<feature type="compositionally biased region" description="Basic and acidic residues" evidence="5">
    <location>
        <begin position="357"/>
        <end position="378"/>
    </location>
</feature>
<evidence type="ECO:0000256" key="2">
    <source>
        <dbReference type="ARBA" id="ARBA00022771"/>
    </source>
</evidence>
<evidence type="ECO:0000256" key="4">
    <source>
        <dbReference type="PROSITE-ProRule" id="PRU00134"/>
    </source>
</evidence>
<evidence type="ECO:0000256" key="3">
    <source>
        <dbReference type="ARBA" id="ARBA00022833"/>
    </source>
</evidence>
<gene>
    <name evidence="7" type="ORF">M0812_22360</name>
</gene>
<sequence>MSNNTKKRGKRSNPTILTTWDSPFIIQKTKYTGILADLLTLGDPHKVNPKKSKVYSKMKWSFHDIDKLSKFSRDYRLHFEVKKNNPEYYATIHALIIIKLIVKRTIEQENNEKINKNNNKKTIMIFERNSDGCIKFLEPLIPIIGIFDFENEDFIDEFIQICKYSGDSLLPYLIEYVKKKKGRGLSYAFQAIHNLGCYWTTKPEIRKKVILALNKLIESPENETPQFNSYVIDSLLECNAVESYHLIKRCYKLKCVDESFVEWERVKSTLDIDLNSTIENNTLSRSSDEEENSENENENENESKTNFLKNKKKNSKKANLKNKFLEENSKNNETIENKNKKKNENENENENTNENENENKNKNDQEETEPKKQKEQILEKREINQRLINEKFLKERERDLKEKELKIKKLHREFENKIQFFHQQRKSQNENHLLTENEEYKKNVEKWILQLQEEDGDFDLSVDTELKECSFCKKKESKSNEFLVCKRCMMAERIVPYCSKECQKRHWNSHKKTCGQEFIKYWVHPRKKFSATYFPLKD</sequence>
<evidence type="ECO:0000259" key="6">
    <source>
        <dbReference type="PROSITE" id="PS50865"/>
    </source>
</evidence>
<dbReference type="Gene3D" id="6.10.140.2220">
    <property type="match status" value="1"/>
</dbReference>
<comment type="caution">
    <text evidence="7">The sequence shown here is derived from an EMBL/GenBank/DDBJ whole genome shotgun (WGS) entry which is preliminary data.</text>
</comment>